<dbReference type="Proteomes" id="UP000785679">
    <property type="component" value="Unassembled WGS sequence"/>
</dbReference>
<name>A0A8J8NGR9_HALGN</name>
<organism evidence="1 2">
    <name type="scientific">Halteria grandinella</name>
    <dbReference type="NCBI Taxonomy" id="5974"/>
    <lineage>
        <taxon>Eukaryota</taxon>
        <taxon>Sar</taxon>
        <taxon>Alveolata</taxon>
        <taxon>Ciliophora</taxon>
        <taxon>Intramacronucleata</taxon>
        <taxon>Spirotrichea</taxon>
        <taxon>Stichotrichia</taxon>
        <taxon>Sporadotrichida</taxon>
        <taxon>Halteriidae</taxon>
        <taxon>Halteria</taxon>
    </lineage>
</organism>
<accession>A0A8J8NGR9</accession>
<sequence>MAFLRKKQVNYLEQEYLICSCLVVRGLSYFNLLTISLNSCLTRNYSMKFPPSNAMKKEQHLPQHSFSEYSRNWLLLHFSRKVILSHFTIKFDKGFPILFSQIYQGHFSQNVDYWLAIDSFHRSYAPDSFHHFSNPGETETSYQEVNGSFRLALLFARMRSNFSSALLHLSNTQLKLYRCF</sequence>
<evidence type="ECO:0000313" key="1">
    <source>
        <dbReference type="EMBL" id="TNV74727.1"/>
    </source>
</evidence>
<comment type="caution">
    <text evidence="1">The sequence shown here is derived from an EMBL/GenBank/DDBJ whole genome shotgun (WGS) entry which is preliminary data.</text>
</comment>
<keyword evidence="2" id="KW-1185">Reference proteome</keyword>
<dbReference type="EMBL" id="RRYP01016680">
    <property type="protein sequence ID" value="TNV74727.1"/>
    <property type="molecule type" value="Genomic_DNA"/>
</dbReference>
<evidence type="ECO:0000313" key="2">
    <source>
        <dbReference type="Proteomes" id="UP000785679"/>
    </source>
</evidence>
<proteinExistence type="predicted"/>
<dbReference type="AlphaFoldDB" id="A0A8J8NGR9"/>
<reference evidence="1" key="1">
    <citation type="submission" date="2019-06" db="EMBL/GenBank/DDBJ databases">
        <authorList>
            <person name="Zheng W."/>
        </authorList>
    </citation>
    <scope>NUCLEOTIDE SEQUENCE</scope>
    <source>
        <strain evidence="1">QDHG01</strain>
    </source>
</reference>
<protein>
    <submittedName>
        <fullName evidence="1">Uncharacterized protein</fullName>
    </submittedName>
</protein>
<gene>
    <name evidence="1" type="ORF">FGO68_gene1566</name>
</gene>